<organism evidence="3 4">
    <name type="scientific">Anaerobutyricum hallii DSM 3353</name>
    <dbReference type="NCBI Taxonomy" id="411469"/>
    <lineage>
        <taxon>Bacteria</taxon>
        <taxon>Bacillati</taxon>
        <taxon>Bacillota</taxon>
        <taxon>Clostridia</taxon>
        <taxon>Lachnospirales</taxon>
        <taxon>Lachnospiraceae</taxon>
        <taxon>Anaerobutyricum</taxon>
    </lineage>
</organism>
<dbReference type="EMBL" id="ACEP01000056">
    <property type="protein sequence ID" value="EEG36995.1"/>
    <property type="molecule type" value="Genomic_DNA"/>
</dbReference>
<dbReference type="PANTHER" id="PTHR33393">
    <property type="entry name" value="POLYGLUTAMINE SYNTHESIS ACCESSORY PROTEIN RV0574C-RELATED"/>
    <property type="match status" value="1"/>
</dbReference>
<dbReference type="Gene3D" id="3.60.21.10">
    <property type="match status" value="1"/>
</dbReference>
<dbReference type="eggNOG" id="COG2843">
    <property type="taxonomic scope" value="Bacteria"/>
</dbReference>
<evidence type="ECO:0000313" key="4">
    <source>
        <dbReference type="Proteomes" id="UP000003174"/>
    </source>
</evidence>
<protein>
    <submittedName>
        <fullName evidence="3">Bacterial capsule synthesis protein</fullName>
    </submittedName>
</protein>
<dbReference type="InterPro" id="IPR052169">
    <property type="entry name" value="CW_Biosynth-Accessory"/>
</dbReference>
<dbReference type="SUPFAM" id="SSF56300">
    <property type="entry name" value="Metallo-dependent phosphatases"/>
    <property type="match status" value="1"/>
</dbReference>
<dbReference type="Proteomes" id="UP000003174">
    <property type="component" value="Unassembled WGS sequence"/>
</dbReference>
<sequence length="375" mass="42726">MNIIIGADLVPTKSNIELFEKGDVDTLIGRELTDIIRSADYRIFNLEVPLVNESSPIKKCGPNLIAPTQCISAYKAMEIDLLTLANNHILDQGIKGLDSTIKTLKKADISYIGVGNSIKDASKPKIINCEGKKIGIYACVEHEFTVATEKESGANPIDLLETPDHIVELKKQCDYVIVLYHGGKEQYRYPSPNLQKTCRKLVEKGADLVVCQHSHCIGCREEYLQGTIVYGQGNFLFDDEENEYWQTSLLIMISDDFEVKYIPLKKNKNTVRVAKENEAKNILEQFNIRSEELTDSKKVGQHYDELAEYYKNFYLLNIMKIKRGLLYRIINKLTKGLLEKTIIDAAYNSTYKYTLRNYVECEAHSELVLHILKKL</sequence>
<accession>C0EUS1</accession>
<proteinExistence type="inferred from homology"/>
<dbReference type="CDD" id="cd07381">
    <property type="entry name" value="MPP_CapA"/>
    <property type="match status" value="1"/>
</dbReference>
<comment type="similarity">
    <text evidence="1">Belongs to the CapA family.</text>
</comment>
<reference evidence="3 4" key="1">
    <citation type="submission" date="2009-01" db="EMBL/GenBank/DDBJ databases">
        <authorList>
            <person name="Fulton L."/>
            <person name="Clifton S."/>
            <person name="Fulton B."/>
            <person name="Xu J."/>
            <person name="Minx P."/>
            <person name="Pepin K.H."/>
            <person name="Johnson M."/>
            <person name="Bhonagiri V."/>
            <person name="Nash W.E."/>
            <person name="Mardis E.R."/>
            <person name="Wilson R.K."/>
        </authorList>
    </citation>
    <scope>NUCLEOTIDE SEQUENCE [LARGE SCALE GENOMIC DNA]</scope>
    <source>
        <strain evidence="3 4">DSM 3353</strain>
    </source>
</reference>
<dbReference type="GeneID" id="75047150"/>
<evidence type="ECO:0000259" key="2">
    <source>
        <dbReference type="SMART" id="SM00854"/>
    </source>
</evidence>
<name>C0EUS1_9FIRM</name>
<evidence type="ECO:0000256" key="1">
    <source>
        <dbReference type="ARBA" id="ARBA00005662"/>
    </source>
</evidence>
<dbReference type="InterPro" id="IPR019079">
    <property type="entry name" value="Capsule_synth_CapA"/>
</dbReference>
<dbReference type="AlphaFoldDB" id="C0EUS1"/>
<dbReference type="Pfam" id="PF09587">
    <property type="entry name" value="PGA_cap"/>
    <property type="match status" value="1"/>
</dbReference>
<comment type="caution">
    <text evidence="3">The sequence shown here is derived from an EMBL/GenBank/DDBJ whole genome shotgun (WGS) entry which is preliminary data.</text>
</comment>
<feature type="domain" description="Capsule synthesis protein CapA" evidence="2">
    <location>
        <begin position="2"/>
        <end position="239"/>
    </location>
</feature>
<evidence type="ECO:0000313" key="3">
    <source>
        <dbReference type="EMBL" id="EEG36995.1"/>
    </source>
</evidence>
<dbReference type="PANTHER" id="PTHR33393:SF13">
    <property type="entry name" value="PGA BIOSYNTHESIS PROTEIN CAPA"/>
    <property type="match status" value="1"/>
</dbReference>
<reference evidence="3 4" key="2">
    <citation type="submission" date="2009-02" db="EMBL/GenBank/DDBJ databases">
        <title>Draft genome sequence of Eubacterium hallii (DSM 3353).</title>
        <authorList>
            <person name="Sudarsanam P."/>
            <person name="Ley R."/>
            <person name="Guruge J."/>
            <person name="Turnbaugh P.J."/>
            <person name="Mahowald M."/>
            <person name="Liep D."/>
            <person name="Gordon J."/>
        </authorList>
    </citation>
    <scope>NUCLEOTIDE SEQUENCE [LARGE SCALE GENOMIC DNA]</scope>
    <source>
        <strain evidence="3 4">DSM 3353</strain>
    </source>
</reference>
<gene>
    <name evidence="3" type="ORF">EUBHAL_01159</name>
</gene>
<dbReference type="RefSeq" id="WP_005345845.1">
    <property type="nucleotide sequence ID" value="NZ_ACEP01000056.1"/>
</dbReference>
<dbReference type="InterPro" id="IPR029052">
    <property type="entry name" value="Metallo-depent_PP-like"/>
</dbReference>
<dbReference type="SMART" id="SM00854">
    <property type="entry name" value="PGA_cap"/>
    <property type="match status" value="1"/>
</dbReference>